<dbReference type="EnsemblMetazoa" id="XM_021041370.2">
    <property type="protein sequence ID" value="XP_020897029.1"/>
    <property type="gene ID" value="LOC110235896"/>
</dbReference>
<dbReference type="GO" id="GO:0005737">
    <property type="term" value="C:cytoplasm"/>
    <property type="evidence" value="ECO:0007669"/>
    <property type="project" value="TreeGrafter"/>
</dbReference>
<organism evidence="2 3">
    <name type="scientific">Exaiptasia diaphana</name>
    <name type="common">Tropical sea anemone</name>
    <name type="synonym">Aiptasia pulchella</name>
    <dbReference type="NCBI Taxonomy" id="2652724"/>
    <lineage>
        <taxon>Eukaryota</taxon>
        <taxon>Metazoa</taxon>
        <taxon>Cnidaria</taxon>
        <taxon>Anthozoa</taxon>
        <taxon>Hexacorallia</taxon>
        <taxon>Actiniaria</taxon>
        <taxon>Aiptasiidae</taxon>
        <taxon>Exaiptasia</taxon>
    </lineage>
</organism>
<dbReference type="PANTHER" id="PTHR13410:SF9">
    <property type="entry name" value="PROTEIN PBDC1"/>
    <property type="match status" value="1"/>
</dbReference>
<dbReference type="InterPro" id="IPR008476">
    <property type="entry name" value="PBDC1_metazoa/fungi"/>
</dbReference>
<dbReference type="Pfam" id="PF04669">
    <property type="entry name" value="PBDC1"/>
    <property type="match status" value="1"/>
</dbReference>
<accession>A0A913X118</accession>
<protein>
    <recommendedName>
        <fullName evidence="1">Polysaccharide biosynthesis domain-containing protein</fullName>
    </recommendedName>
</protein>
<reference evidence="2" key="1">
    <citation type="submission" date="2022-11" db="UniProtKB">
        <authorList>
            <consortium name="EnsemblMetazoa"/>
        </authorList>
    </citation>
    <scope>IDENTIFICATION</scope>
</reference>
<evidence type="ECO:0000259" key="1">
    <source>
        <dbReference type="Pfam" id="PF04669"/>
    </source>
</evidence>
<dbReference type="KEGG" id="epa:110235896"/>
<sequence>MAKNGQSSKLSNIIKAFDPSKLKLTNYDDLIYKEFKQHFKNISIERLNEQDFKSEISKAKWRPFCNYYKGKIDEFNFGTLLRIDCNKDYSKENTILVTRIQFYAVEIARNRQELNKLHLNKEPQDQDDSQER</sequence>
<dbReference type="GeneID" id="110235896"/>
<keyword evidence="3" id="KW-1185">Reference proteome</keyword>
<dbReference type="Gene3D" id="1.10.3560.10">
    <property type="entry name" value="yst0336 like domain"/>
    <property type="match status" value="1"/>
</dbReference>
<evidence type="ECO:0000313" key="3">
    <source>
        <dbReference type="Proteomes" id="UP000887567"/>
    </source>
</evidence>
<dbReference type="RefSeq" id="XP_020897029.1">
    <property type="nucleotide sequence ID" value="XM_021041370.2"/>
</dbReference>
<dbReference type="InterPro" id="IPR021148">
    <property type="entry name" value="Polysacc_synth_dom"/>
</dbReference>
<dbReference type="OrthoDB" id="10248897at2759"/>
<dbReference type="Proteomes" id="UP000887567">
    <property type="component" value="Unplaced"/>
</dbReference>
<name>A0A913X118_EXADI</name>
<proteinExistence type="predicted"/>
<dbReference type="InterPro" id="IPR023139">
    <property type="entry name" value="PBDC1-like_dom_sf"/>
</dbReference>
<dbReference type="PANTHER" id="PTHR13410">
    <property type="entry name" value="PROTEIN PBDC1"/>
    <property type="match status" value="1"/>
</dbReference>
<evidence type="ECO:0000313" key="2">
    <source>
        <dbReference type="EnsemblMetazoa" id="XP_020897029.1"/>
    </source>
</evidence>
<dbReference type="AlphaFoldDB" id="A0A913X118"/>
<feature type="domain" description="Polysaccharide biosynthesis" evidence="1">
    <location>
        <begin position="11"/>
        <end position="117"/>
    </location>
</feature>
<dbReference type="OMA" id="IQFYAFE"/>